<organism evidence="1 2">
    <name type="scientific">Faucicola osloensis</name>
    <name type="common">Moraxella osloensis</name>
    <dbReference type="NCBI Taxonomy" id="34062"/>
    <lineage>
        <taxon>Bacteria</taxon>
        <taxon>Pseudomonadati</taxon>
        <taxon>Pseudomonadota</taxon>
        <taxon>Gammaproteobacteria</taxon>
        <taxon>Moraxellales</taxon>
        <taxon>Moraxellaceae</taxon>
        <taxon>Faucicola</taxon>
    </lineage>
</organism>
<dbReference type="EMBL" id="PKJS01000003">
    <property type="protein sequence ID" value="PKZ69544.1"/>
    <property type="molecule type" value="Genomic_DNA"/>
</dbReference>
<gene>
    <name evidence="1" type="primary">csy1</name>
    <name evidence="1" type="ORF">CYJ96_03380</name>
</gene>
<name>A0A2I1RKA7_FAUOS</name>
<comment type="caution">
    <text evidence="1">The sequence shown here is derived from an EMBL/GenBank/DDBJ whole genome shotgun (WGS) entry which is preliminary data.</text>
</comment>
<sequence length="450" mass="50828">MMANVTEQQVKDAIQAFLTTQYDKKTEKEQKQLAKAIEDNDVAKIAELNAVLQPVKDKYAKDTWITYAGDWMSKQLSFGTHISKGIHSSSKGNNLIFGIKNQNNFVGHHTLNNPVIDASGNAAALPLSAFLNFPVTHDITIGELVLKQHPSLVGVFHSNTKESERLQTIFYQVVLSQVEKPKTDERNKQVLWAIEDDYICLVPLYPISVTNHLYNQVQTMRFSEENTLARKNRSKVNEIQKSYPTIQNLAVVNIGGSNPQGVSQLMSKQGGRNYLLPSLPPQFRQSQDIRISSDATSIFATKALTYHAKEALQALFTLIKTNYNNVNIRDARKAILSDIAYQVISIGETIQTIRPAGWSKDYHNLSMNQKYWLDPKRAELDGEDDFKTARESEDWRSAIEVDFANWLQGIAKTEFKAFAHDFADPEYKEWKGEMEAEIKKALRLGKGGLS</sequence>
<reference evidence="1 2" key="1">
    <citation type="submission" date="2017-12" db="EMBL/GenBank/DDBJ databases">
        <title>Phylogenetic diversity of female urinary microbiome.</title>
        <authorList>
            <person name="Thomas-White K."/>
            <person name="Wolfe A.J."/>
        </authorList>
    </citation>
    <scope>NUCLEOTIDE SEQUENCE [LARGE SCALE GENOMIC DNA]</scope>
    <source>
        <strain evidence="1 2">UMB0416</strain>
    </source>
</reference>
<accession>A0A2I1RKA7</accession>
<dbReference type="InterPro" id="IPR013397">
    <property type="entry name" value="CRISPR-assoc_prot_Csy1"/>
</dbReference>
<dbReference type="NCBIfam" id="TIGR02564">
    <property type="entry name" value="cas_Csy1"/>
    <property type="match status" value="1"/>
</dbReference>
<protein>
    <submittedName>
        <fullName evidence="1">Type I-F CRISPR-associated protein Csy1</fullName>
    </submittedName>
</protein>
<evidence type="ECO:0000313" key="2">
    <source>
        <dbReference type="Proteomes" id="UP000234914"/>
    </source>
</evidence>
<dbReference type="AlphaFoldDB" id="A0A2I1RKA7"/>
<dbReference type="RefSeq" id="WP_101963921.1">
    <property type="nucleotide sequence ID" value="NZ_CALTVS010000094.1"/>
</dbReference>
<dbReference type="Proteomes" id="UP000234914">
    <property type="component" value="Unassembled WGS sequence"/>
</dbReference>
<proteinExistence type="predicted"/>
<dbReference type="Pfam" id="PF09611">
    <property type="entry name" value="Cas_Csy1"/>
    <property type="match status" value="1"/>
</dbReference>
<evidence type="ECO:0000313" key="1">
    <source>
        <dbReference type="EMBL" id="PKZ69544.1"/>
    </source>
</evidence>